<name>A0A7X0NLP0_9ACTN</name>
<keyword evidence="2" id="KW-1185">Reference proteome</keyword>
<accession>A0A7X0NLP0</accession>
<dbReference type="EMBL" id="JACHMI010000001">
    <property type="protein sequence ID" value="MBB6545720.1"/>
    <property type="molecule type" value="Genomic_DNA"/>
</dbReference>
<dbReference type="RefSeq" id="WP_185100526.1">
    <property type="nucleotide sequence ID" value="NZ_BAAAXY010000224.1"/>
</dbReference>
<evidence type="ECO:0000313" key="1">
    <source>
        <dbReference type="EMBL" id="MBB6545720.1"/>
    </source>
</evidence>
<evidence type="ECO:0000313" key="2">
    <source>
        <dbReference type="Proteomes" id="UP000565579"/>
    </source>
</evidence>
<organism evidence="1 2">
    <name type="scientific">Nonomuraea rubra</name>
    <dbReference type="NCBI Taxonomy" id="46180"/>
    <lineage>
        <taxon>Bacteria</taxon>
        <taxon>Bacillati</taxon>
        <taxon>Actinomycetota</taxon>
        <taxon>Actinomycetes</taxon>
        <taxon>Streptosporangiales</taxon>
        <taxon>Streptosporangiaceae</taxon>
        <taxon>Nonomuraea</taxon>
    </lineage>
</organism>
<protein>
    <submittedName>
        <fullName evidence="1">Uncharacterized protein</fullName>
    </submittedName>
</protein>
<dbReference type="Proteomes" id="UP000565579">
    <property type="component" value="Unassembled WGS sequence"/>
</dbReference>
<sequence>MSESTGLPDTVHALHFDLHVSYAQAYLIDCTDDAEGPEDLLDDHPTHPVGIIRVEGGDAFLITGLHTGTVDFNVAVAGHDPGADLEGFEDVVEISIESESGEFMLQEWGGESHELPALPAGPGWYRLRYHARGMDDAVDGVDLSNGPVDHYLLQIWPAEESLPQVVKHSSAAAAYWRRPT</sequence>
<dbReference type="AlphaFoldDB" id="A0A7X0NLP0"/>
<comment type="caution">
    <text evidence="1">The sequence shown here is derived from an EMBL/GenBank/DDBJ whole genome shotgun (WGS) entry which is preliminary data.</text>
</comment>
<proteinExistence type="predicted"/>
<gene>
    <name evidence="1" type="ORF">HD593_000515</name>
</gene>
<reference evidence="1 2" key="1">
    <citation type="submission" date="2020-08" db="EMBL/GenBank/DDBJ databases">
        <title>Sequencing the genomes of 1000 actinobacteria strains.</title>
        <authorList>
            <person name="Klenk H.-P."/>
        </authorList>
    </citation>
    <scope>NUCLEOTIDE SEQUENCE [LARGE SCALE GENOMIC DNA]</scope>
    <source>
        <strain evidence="1 2">DSM 43768</strain>
    </source>
</reference>